<dbReference type="PROSITE" id="PS50293">
    <property type="entry name" value="TPR_REGION"/>
    <property type="match status" value="1"/>
</dbReference>
<dbReference type="InterPro" id="IPR011990">
    <property type="entry name" value="TPR-like_helical_dom_sf"/>
</dbReference>
<dbReference type="InterPro" id="IPR013105">
    <property type="entry name" value="TPR_2"/>
</dbReference>
<dbReference type="Pfam" id="PF13432">
    <property type="entry name" value="TPR_16"/>
    <property type="match status" value="1"/>
</dbReference>
<reference evidence="4 5" key="1">
    <citation type="journal article" date="2016" name="Nat. Commun.">
        <title>Thousands of microbial genomes shed light on interconnected biogeochemical processes in an aquifer system.</title>
        <authorList>
            <person name="Anantharaman K."/>
            <person name="Brown C.T."/>
            <person name="Hug L.A."/>
            <person name="Sharon I."/>
            <person name="Castelle C.J."/>
            <person name="Probst A.J."/>
            <person name="Thomas B.C."/>
            <person name="Singh A."/>
            <person name="Wilkins M.J."/>
            <person name="Karaoz U."/>
            <person name="Brodie E.L."/>
            <person name="Williams K.H."/>
            <person name="Hubbard S.S."/>
            <person name="Banfield J.F."/>
        </authorList>
    </citation>
    <scope>NUCLEOTIDE SEQUENCE [LARGE SCALE GENOMIC DNA]</scope>
</reference>
<gene>
    <name evidence="4" type="ORF">A2625_04910</name>
</gene>
<feature type="repeat" description="TPR" evidence="3">
    <location>
        <begin position="102"/>
        <end position="135"/>
    </location>
</feature>
<organism evidence="4 5">
    <name type="scientific">candidate division WOR-1 bacterium RIFCSPHIGHO2_01_FULL_53_15</name>
    <dbReference type="NCBI Taxonomy" id="1802564"/>
    <lineage>
        <taxon>Bacteria</taxon>
        <taxon>Bacillati</taxon>
        <taxon>Saganbacteria</taxon>
    </lineage>
</organism>
<feature type="repeat" description="TPR" evidence="3">
    <location>
        <begin position="183"/>
        <end position="216"/>
    </location>
</feature>
<dbReference type="Pfam" id="PF07719">
    <property type="entry name" value="TPR_2"/>
    <property type="match status" value="1"/>
</dbReference>
<comment type="caution">
    <text evidence="4">The sequence shown here is derived from an EMBL/GenBank/DDBJ whole genome shotgun (WGS) entry which is preliminary data.</text>
</comment>
<keyword evidence="1" id="KW-0677">Repeat</keyword>
<dbReference type="InterPro" id="IPR019734">
    <property type="entry name" value="TPR_rpt"/>
</dbReference>
<evidence type="ECO:0000256" key="1">
    <source>
        <dbReference type="ARBA" id="ARBA00022737"/>
    </source>
</evidence>
<dbReference type="Proteomes" id="UP000178724">
    <property type="component" value="Unassembled WGS sequence"/>
</dbReference>
<keyword evidence="2 3" id="KW-0802">TPR repeat</keyword>
<dbReference type="AlphaFoldDB" id="A0A1F4Q4E9"/>
<dbReference type="SMART" id="SM00028">
    <property type="entry name" value="TPR"/>
    <property type="match status" value="4"/>
</dbReference>
<evidence type="ECO:0000256" key="2">
    <source>
        <dbReference type="ARBA" id="ARBA00022803"/>
    </source>
</evidence>
<evidence type="ECO:0000256" key="3">
    <source>
        <dbReference type="PROSITE-ProRule" id="PRU00339"/>
    </source>
</evidence>
<accession>A0A1F4Q4E9</accession>
<dbReference type="PROSITE" id="PS50005">
    <property type="entry name" value="TPR"/>
    <property type="match status" value="2"/>
</dbReference>
<dbReference type="Pfam" id="PF13174">
    <property type="entry name" value="TPR_6"/>
    <property type="match status" value="1"/>
</dbReference>
<evidence type="ECO:0000313" key="5">
    <source>
        <dbReference type="Proteomes" id="UP000178724"/>
    </source>
</evidence>
<proteinExistence type="predicted"/>
<name>A0A1F4Q4E9_UNCSA</name>
<dbReference type="EMBL" id="METM01000015">
    <property type="protein sequence ID" value="OGB90132.1"/>
    <property type="molecule type" value="Genomic_DNA"/>
</dbReference>
<dbReference type="SUPFAM" id="SSF48452">
    <property type="entry name" value="TPR-like"/>
    <property type="match status" value="1"/>
</dbReference>
<sequence length="233" mass="25793">MTDNISNINLVKSFINYQSRLATSPESSVGKKAGAYVTLASTFALAIIAAPFSIAGCAPEPDDDAQFYYSEGRVLAENGHIRESIAVFEHFISEYPDSPLANDAQYRIGMSYYLLNEYEAAISASQALIDKYPDSPLADDAQYMIGMSYYLLNEYETAISIFQTFIDRSRPGSAVDEARYKISYCYLLLGDSYLDSNEYEKAAEAYQKAIDNDPDSHLAQTAKDRLAAMDGGR</sequence>
<evidence type="ECO:0000313" key="4">
    <source>
        <dbReference type="EMBL" id="OGB90132.1"/>
    </source>
</evidence>
<protein>
    <submittedName>
        <fullName evidence="4">Uncharacterized protein</fullName>
    </submittedName>
</protein>
<dbReference type="Gene3D" id="1.25.40.10">
    <property type="entry name" value="Tetratricopeptide repeat domain"/>
    <property type="match status" value="1"/>
</dbReference>